<evidence type="ECO:0000313" key="3">
    <source>
        <dbReference type="EMBL" id="ROR32852.1"/>
    </source>
</evidence>
<reference evidence="3 4" key="1">
    <citation type="submission" date="2018-11" db="EMBL/GenBank/DDBJ databases">
        <title>Genomic Encyclopedia of Type Strains, Phase IV (KMG-IV): sequencing the most valuable type-strain genomes for metagenomic binning, comparative biology and taxonomic classification.</title>
        <authorList>
            <person name="Goeker M."/>
        </authorList>
    </citation>
    <scope>NUCLEOTIDE SEQUENCE [LARGE SCALE GENOMIC DNA]</scope>
    <source>
        <strain evidence="3 4">DSM 100275</strain>
    </source>
</reference>
<feature type="transmembrane region" description="Helical" evidence="1">
    <location>
        <begin position="66"/>
        <end position="88"/>
    </location>
</feature>
<keyword evidence="1" id="KW-0472">Membrane</keyword>
<keyword evidence="1" id="KW-1133">Transmembrane helix</keyword>
<dbReference type="InterPro" id="IPR049201">
    <property type="entry name" value="DUF6867"/>
</dbReference>
<feature type="transmembrane region" description="Helical" evidence="1">
    <location>
        <begin position="6"/>
        <end position="26"/>
    </location>
</feature>
<sequence>MEALLGARLGVFIGVTVILMGGAAWMTGRAVANTWRPAWQVVAYCILEAAGSRFLIYALFEGRLLSATGFLADAAVLVAIGLVAYRYYHVRRMVEQYPWQYERAGLWAYREKRSFG</sequence>
<protein>
    <recommendedName>
        <fullName evidence="2">DUF6867 domain-containing protein</fullName>
    </recommendedName>
</protein>
<evidence type="ECO:0000259" key="2">
    <source>
        <dbReference type="Pfam" id="PF21741"/>
    </source>
</evidence>
<comment type="caution">
    <text evidence="3">The sequence shown here is derived from an EMBL/GenBank/DDBJ whole genome shotgun (WGS) entry which is preliminary data.</text>
</comment>
<dbReference type="Proteomes" id="UP000276634">
    <property type="component" value="Unassembled WGS sequence"/>
</dbReference>
<dbReference type="Pfam" id="PF21741">
    <property type="entry name" value="DUF6867"/>
    <property type="match status" value="1"/>
</dbReference>
<keyword evidence="4" id="KW-1185">Reference proteome</keyword>
<name>A0A3N1Y5E6_9GAMM</name>
<feature type="transmembrane region" description="Helical" evidence="1">
    <location>
        <begin position="38"/>
        <end position="60"/>
    </location>
</feature>
<proteinExistence type="predicted"/>
<evidence type="ECO:0000313" key="4">
    <source>
        <dbReference type="Proteomes" id="UP000276634"/>
    </source>
</evidence>
<keyword evidence="1" id="KW-0812">Transmembrane</keyword>
<gene>
    <name evidence="3" type="ORF">EDC57_2066</name>
</gene>
<dbReference type="RefSeq" id="WP_123401750.1">
    <property type="nucleotide sequence ID" value="NZ_RJVI01000002.1"/>
</dbReference>
<organism evidence="3 4">
    <name type="scientific">Inmirania thermothiophila</name>
    <dbReference type="NCBI Taxonomy" id="1750597"/>
    <lineage>
        <taxon>Bacteria</taxon>
        <taxon>Pseudomonadati</taxon>
        <taxon>Pseudomonadota</taxon>
        <taxon>Gammaproteobacteria</taxon>
        <taxon>Chromatiales</taxon>
        <taxon>Ectothiorhodospiraceae</taxon>
        <taxon>Inmirania</taxon>
    </lineage>
</organism>
<accession>A0A3N1Y5E6</accession>
<dbReference type="AlphaFoldDB" id="A0A3N1Y5E6"/>
<feature type="domain" description="DUF6867" evidence="2">
    <location>
        <begin position="9"/>
        <end position="112"/>
    </location>
</feature>
<dbReference type="EMBL" id="RJVI01000002">
    <property type="protein sequence ID" value="ROR32852.1"/>
    <property type="molecule type" value="Genomic_DNA"/>
</dbReference>
<evidence type="ECO:0000256" key="1">
    <source>
        <dbReference type="SAM" id="Phobius"/>
    </source>
</evidence>
<dbReference type="OrthoDB" id="9806174at2"/>